<dbReference type="InterPro" id="IPR008030">
    <property type="entry name" value="NmrA-like"/>
</dbReference>
<proteinExistence type="predicted"/>
<reference evidence="2 3" key="1">
    <citation type="submission" date="2020-08" db="EMBL/GenBank/DDBJ databases">
        <title>Plant Genome Project.</title>
        <authorList>
            <person name="Zhang R.-G."/>
        </authorList>
    </citation>
    <scope>NUCLEOTIDE SEQUENCE [LARGE SCALE GENOMIC DNA]</scope>
    <source>
        <tissue evidence="2">Rhizome</tissue>
    </source>
</reference>
<evidence type="ECO:0000313" key="3">
    <source>
        <dbReference type="Proteomes" id="UP000734854"/>
    </source>
</evidence>
<evidence type="ECO:0000259" key="1">
    <source>
        <dbReference type="Pfam" id="PF05368"/>
    </source>
</evidence>
<dbReference type="SUPFAM" id="SSF51735">
    <property type="entry name" value="NAD(P)-binding Rossmann-fold domains"/>
    <property type="match status" value="1"/>
</dbReference>
<dbReference type="Gene3D" id="3.40.50.720">
    <property type="entry name" value="NAD(P)-binding Rossmann-like Domain"/>
    <property type="match status" value="1"/>
</dbReference>
<keyword evidence="3" id="KW-1185">Reference proteome</keyword>
<dbReference type="Pfam" id="PF05368">
    <property type="entry name" value="NmrA"/>
    <property type="match status" value="1"/>
</dbReference>
<feature type="domain" description="NmrA-like" evidence="1">
    <location>
        <begin position="70"/>
        <end position="372"/>
    </location>
</feature>
<dbReference type="InterPro" id="IPR036291">
    <property type="entry name" value="NAD(P)-bd_dom_sf"/>
</dbReference>
<gene>
    <name evidence="2" type="ORF">ZIOFF_023680</name>
</gene>
<dbReference type="PANTHER" id="PTHR12126">
    <property type="entry name" value="NADH-UBIQUINONE OXIDOREDUCTASE 39 KDA SUBUNIT-RELATED"/>
    <property type="match status" value="1"/>
</dbReference>
<dbReference type="GO" id="GO:0005739">
    <property type="term" value="C:mitochondrion"/>
    <property type="evidence" value="ECO:0007669"/>
    <property type="project" value="TreeGrafter"/>
</dbReference>
<sequence length="429" mass="46711">MMQACCRRSARRFLDQSPAIPAFNSIYPLPSYDGGSGRPRCASTVAVHGTGHLVRKGTGGRSSVSGIVATVFGATGFLGRYVVSQLAKMGSQVLVPFRGSEDSHRHLKLMGDLGQIVPMGYNPRDENSIKAVMAKANVVINLIGREYETRNYSFEEVNHAMAEQLAAIAKDHGGITRFIQVSCLGASSTSPSRMLRAKAAAEEAVQRQFPEGTISICHLQSLRALYVADFNMLDCSRICAYVTTIMKPGVIFGAEDSSLNKWAQFVKKWSFLPLFGDGSTKIQPVYVVDVAAAIIASLKDDGTSMGKIYELGGPEIVTVHQLAELMFDTIREHPRYVKIPFAIAKAIAAPRELLLNKVPFPLPTPGVFNLDQINSLTVNTLVSDNALTFEDLGIVPHKLKGYPIEYLFCYRRGGPNVGATAFQKAKGIY</sequence>
<organism evidence="2 3">
    <name type="scientific">Zingiber officinale</name>
    <name type="common">Ginger</name>
    <name type="synonym">Amomum zingiber</name>
    <dbReference type="NCBI Taxonomy" id="94328"/>
    <lineage>
        <taxon>Eukaryota</taxon>
        <taxon>Viridiplantae</taxon>
        <taxon>Streptophyta</taxon>
        <taxon>Embryophyta</taxon>
        <taxon>Tracheophyta</taxon>
        <taxon>Spermatophyta</taxon>
        <taxon>Magnoliopsida</taxon>
        <taxon>Liliopsida</taxon>
        <taxon>Zingiberales</taxon>
        <taxon>Zingiberaceae</taxon>
        <taxon>Zingiber</taxon>
    </lineage>
</organism>
<evidence type="ECO:0000313" key="2">
    <source>
        <dbReference type="EMBL" id="KAG6513356.1"/>
    </source>
</evidence>
<dbReference type="GO" id="GO:0044877">
    <property type="term" value="F:protein-containing complex binding"/>
    <property type="evidence" value="ECO:0007669"/>
    <property type="project" value="TreeGrafter"/>
</dbReference>
<protein>
    <recommendedName>
        <fullName evidence="1">NmrA-like domain-containing protein</fullName>
    </recommendedName>
</protein>
<name>A0A8J5GZE4_ZINOF</name>
<dbReference type="AlphaFoldDB" id="A0A8J5GZE4"/>
<accession>A0A8J5GZE4</accession>
<dbReference type="CDD" id="cd05271">
    <property type="entry name" value="NDUFA9_like_SDR_a"/>
    <property type="match status" value="1"/>
</dbReference>
<dbReference type="PANTHER" id="PTHR12126:SF11">
    <property type="entry name" value="NADH DEHYDROGENASE [UBIQUINONE] 1 ALPHA SUBCOMPLEX SUBUNIT 9, MITOCHONDRIAL"/>
    <property type="match status" value="1"/>
</dbReference>
<dbReference type="InterPro" id="IPR051207">
    <property type="entry name" value="ComplexI_NDUFA9_subunit"/>
</dbReference>
<dbReference type="EMBL" id="JACMSC010000007">
    <property type="protein sequence ID" value="KAG6513356.1"/>
    <property type="molecule type" value="Genomic_DNA"/>
</dbReference>
<dbReference type="Proteomes" id="UP000734854">
    <property type="component" value="Unassembled WGS sequence"/>
</dbReference>
<comment type="caution">
    <text evidence="2">The sequence shown here is derived from an EMBL/GenBank/DDBJ whole genome shotgun (WGS) entry which is preliminary data.</text>
</comment>